<dbReference type="SUPFAM" id="SSF57625">
    <property type="entry name" value="Invertebrate chitin-binding proteins"/>
    <property type="match status" value="1"/>
</dbReference>
<dbReference type="GO" id="GO:0004568">
    <property type="term" value="F:chitinase activity"/>
    <property type="evidence" value="ECO:0007669"/>
    <property type="project" value="TreeGrafter"/>
</dbReference>
<keyword evidence="2" id="KW-0147">Chitin-binding</keyword>
<dbReference type="GO" id="GO:0006032">
    <property type="term" value="P:chitin catabolic process"/>
    <property type="evidence" value="ECO:0007669"/>
    <property type="project" value="TreeGrafter"/>
</dbReference>
<dbReference type="Gene3D" id="3.20.20.80">
    <property type="entry name" value="Glycosidases"/>
    <property type="match status" value="1"/>
</dbReference>
<dbReference type="InterPro" id="IPR017853">
    <property type="entry name" value="GH"/>
</dbReference>
<dbReference type="CDD" id="cd02872">
    <property type="entry name" value="GH18_chitolectin_chitotriosidase"/>
    <property type="match status" value="1"/>
</dbReference>
<evidence type="ECO:0000259" key="10">
    <source>
        <dbReference type="PROSITE" id="PS51910"/>
    </source>
</evidence>
<dbReference type="InterPro" id="IPR029070">
    <property type="entry name" value="Chitinase_insertion_sf"/>
</dbReference>
<dbReference type="PROSITE" id="PS51910">
    <property type="entry name" value="GH18_2"/>
    <property type="match status" value="1"/>
</dbReference>
<dbReference type="SUPFAM" id="SSF51445">
    <property type="entry name" value="(Trans)glycosidases"/>
    <property type="match status" value="1"/>
</dbReference>
<feature type="domain" description="Chitin-binding type-2" evidence="9">
    <location>
        <begin position="415"/>
        <end position="468"/>
    </location>
</feature>
<dbReference type="GO" id="GO:0005975">
    <property type="term" value="P:carbohydrate metabolic process"/>
    <property type="evidence" value="ECO:0007669"/>
    <property type="project" value="InterPro"/>
</dbReference>
<evidence type="ECO:0000256" key="6">
    <source>
        <dbReference type="ARBA" id="ARBA00023295"/>
    </source>
</evidence>
<dbReference type="PANTHER" id="PTHR11177:SF360">
    <property type="entry name" value="CHITINASE 4-RELATED"/>
    <property type="match status" value="1"/>
</dbReference>
<protein>
    <submittedName>
        <fullName evidence="11">Chitinase-like protein</fullName>
    </submittedName>
</protein>
<dbReference type="PROSITE" id="PS01095">
    <property type="entry name" value="GH18_1"/>
    <property type="match status" value="1"/>
</dbReference>
<organism evidence="11">
    <name type="scientific">Chrysomya megacephala</name>
    <name type="common">Oriental latrine fly</name>
    <name type="synonym">Musca megacephala</name>
    <dbReference type="NCBI Taxonomy" id="115424"/>
    <lineage>
        <taxon>Eukaryota</taxon>
        <taxon>Metazoa</taxon>
        <taxon>Ecdysozoa</taxon>
        <taxon>Arthropoda</taxon>
        <taxon>Hexapoda</taxon>
        <taxon>Insecta</taxon>
        <taxon>Pterygota</taxon>
        <taxon>Neoptera</taxon>
        <taxon>Endopterygota</taxon>
        <taxon>Diptera</taxon>
        <taxon>Brachycera</taxon>
        <taxon>Muscomorpha</taxon>
        <taxon>Oestroidea</taxon>
        <taxon>Calliphoridae</taxon>
        <taxon>Chrysomyinae</taxon>
        <taxon>Chrysomya</taxon>
    </lineage>
</organism>
<evidence type="ECO:0000256" key="5">
    <source>
        <dbReference type="ARBA" id="ARBA00023157"/>
    </source>
</evidence>
<proteinExistence type="evidence at transcript level"/>
<dbReference type="Gene3D" id="2.170.140.10">
    <property type="entry name" value="Chitin binding domain"/>
    <property type="match status" value="1"/>
</dbReference>
<dbReference type="InterPro" id="IPR011583">
    <property type="entry name" value="Chitinase_II/V-like_cat"/>
</dbReference>
<dbReference type="PANTHER" id="PTHR11177">
    <property type="entry name" value="CHITINASE"/>
    <property type="match status" value="1"/>
</dbReference>
<dbReference type="InterPro" id="IPR002557">
    <property type="entry name" value="Chitin-bd_dom"/>
</dbReference>
<evidence type="ECO:0000313" key="11">
    <source>
        <dbReference type="EMBL" id="ARA90554.1"/>
    </source>
</evidence>
<evidence type="ECO:0000256" key="7">
    <source>
        <dbReference type="RuleBase" id="RU000489"/>
    </source>
</evidence>
<name>A0A2P0P9I0_CHRMG</name>
<evidence type="ECO:0000256" key="8">
    <source>
        <dbReference type="SAM" id="MobiDB-lite"/>
    </source>
</evidence>
<dbReference type="SMART" id="SM00494">
    <property type="entry name" value="ChtBD2"/>
    <property type="match status" value="1"/>
</dbReference>
<dbReference type="PROSITE" id="PS50940">
    <property type="entry name" value="CHIT_BIND_II"/>
    <property type="match status" value="1"/>
</dbReference>
<dbReference type="AlphaFoldDB" id="A0A2P0P9I0"/>
<evidence type="ECO:0000256" key="1">
    <source>
        <dbReference type="ARBA" id="ARBA00009121"/>
    </source>
</evidence>
<dbReference type="InterPro" id="IPR036508">
    <property type="entry name" value="Chitin-bd_dom_sf"/>
</dbReference>
<keyword evidence="6 7" id="KW-0326">Glycosidase</keyword>
<accession>A0A2P0P9I0</accession>
<keyword evidence="5" id="KW-1015">Disulfide bond</keyword>
<evidence type="ECO:0000256" key="3">
    <source>
        <dbReference type="ARBA" id="ARBA00022729"/>
    </source>
</evidence>
<dbReference type="Gene3D" id="3.10.50.10">
    <property type="match status" value="1"/>
</dbReference>
<dbReference type="Pfam" id="PF01607">
    <property type="entry name" value="CBM_14"/>
    <property type="match status" value="1"/>
</dbReference>
<dbReference type="Pfam" id="PF00704">
    <property type="entry name" value="Glyco_hydro_18"/>
    <property type="match status" value="1"/>
</dbReference>
<reference evidence="11" key="1">
    <citation type="submission" date="2016-02" db="EMBL/GenBank/DDBJ databases">
        <authorList>
            <person name="Wen L."/>
            <person name="He K."/>
            <person name="Yang H."/>
        </authorList>
    </citation>
    <scope>NUCLEOTIDE SEQUENCE</scope>
    <source>
        <strain evidence="11">Cth24</strain>
    </source>
</reference>
<dbReference type="GO" id="GO:0008061">
    <property type="term" value="F:chitin binding"/>
    <property type="evidence" value="ECO:0007669"/>
    <property type="project" value="UniProtKB-KW"/>
</dbReference>
<feature type="region of interest" description="Disordered" evidence="8">
    <location>
        <begin position="379"/>
        <end position="418"/>
    </location>
</feature>
<evidence type="ECO:0000256" key="4">
    <source>
        <dbReference type="ARBA" id="ARBA00022801"/>
    </source>
</evidence>
<keyword evidence="3" id="KW-0732">Signal</keyword>
<dbReference type="InterPro" id="IPR001579">
    <property type="entry name" value="Glyco_hydro_18_chit_AS"/>
</dbReference>
<dbReference type="SMART" id="SM00636">
    <property type="entry name" value="Glyco_18"/>
    <property type="match status" value="1"/>
</dbReference>
<feature type="compositionally biased region" description="Acidic residues" evidence="8">
    <location>
        <begin position="391"/>
        <end position="405"/>
    </location>
</feature>
<dbReference type="InterPro" id="IPR001223">
    <property type="entry name" value="Glyco_hydro18_cat"/>
</dbReference>
<keyword evidence="4 7" id="KW-0378">Hydrolase</keyword>
<dbReference type="SUPFAM" id="SSF54556">
    <property type="entry name" value="Chitinase insertion domain"/>
    <property type="match status" value="1"/>
</dbReference>
<sequence>MKQINIVLIALIGLGTFANLAYGKIINCYYGTWSVYRPGDGKFEASNIDPSLCTHLSYSFFGITPAGEFTILDQWLDLDSGLGMISRTIALKKQNPKLKILAVVGGWNEGSEKYSQMAADPNKRRLFIESALKFIKQHGFDGLDLDWEYPAQRGGSAQDKVNFVTLLKELKAALKPLNLELGIAVGASADTARISYDIPNIAKHVDFINVMTYDFATSWDGVVGFNAPLKGQGEHNVQSSINYWLQQGAPASKLVLGLAFYGRSFQVANAPQANVGSPSAGAGSAGPYTREAGYMGYNEICALDHSWSHKWSNEHAVPYVHNSNQWIGYDNVKSIEMKIDFGNSLNLAGVMIWSVETDDFRGKCGGKYPLLKAINNKLGNSQGNSNGNGGGEEEVEVPPEPEQPEETNPSQPENAGDCKSNGFFVQPNDCSRYYQCVNGIRYDFQCNHGLYFDVTSASCNWPDLVKCN</sequence>
<feature type="domain" description="GH18" evidence="10">
    <location>
        <begin position="24"/>
        <end position="381"/>
    </location>
</feature>
<dbReference type="EMBL" id="KU739377">
    <property type="protein sequence ID" value="ARA90554.1"/>
    <property type="molecule type" value="mRNA"/>
</dbReference>
<evidence type="ECO:0000259" key="9">
    <source>
        <dbReference type="PROSITE" id="PS50940"/>
    </source>
</evidence>
<dbReference type="InterPro" id="IPR050314">
    <property type="entry name" value="Glycosyl_Hydrlase_18"/>
</dbReference>
<evidence type="ECO:0000256" key="2">
    <source>
        <dbReference type="ARBA" id="ARBA00022669"/>
    </source>
</evidence>
<comment type="similarity">
    <text evidence="1">Belongs to the glycosyl hydrolase 18 family. Chitinase class II subfamily.</text>
</comment>
<dbReference type="FunFam" id="3.10.50.10:FF:000001">
    <property type="entry name" value="Chitinase 3-like 1"/>
    <property type="match status" value="1"/>
</dbReference>
<dbReference type="GO" id="GO:0005576">
    <property type="term" value="C:extracellular region"/>
    <property type="evidence" value="ECO:0007669"/>
    <property type="project" value="InterPro"/>
</dbReference>